<evidence type="ECO:0000313" key="2">
    <source>
        <dbReference type="RefSeq" id="XP_073917799.1"/>
    </source>
</evidence>
<organism evidence="1 2">
    <name type="scientific">Castor canadensis</name>
    <name type="common">American beaver</name>
    <dbReference type="NCBI Taxonomy" id="51338"/>
    <lineage>
        <taxon>Eukaryota</taxon>
        <taxon>Metazoa</taxon>
        <taxon>Chordata</taxon>
        <taxon>Craniata</taxon>
        <taxon>Vertebrata</taxon>
        <taxon>Euteleostomi</taxon>
        <taxon>Mammalia</taxon>
        <taxon>Eutheria</taxon>
        <taxon>Euarchontoglires</taxon>
        <taxon>Glires</taxon>
        <taxon>Rodentia</taxon>
        <taxon>Castorimorpha</taxon>
        <taxon>Castoridae</taxon>
        <taxon>Castor</taxon>
    </lineage>
</organism>
<protein>
    <submittedName>
        <fullName evidence="2">Uncharacterized protein isoform X1</fullName>
    </submittedName>
</protein>
<proteinExistence type="predicted"/>
<reference evidence="2" key="1">
    <citation type="submission" date="2025-08" db="UniProtKB">
        <authorList>
            <consortium name="RefSeq"/>
        </authorList>
    </citation>
    <scope>IDENTIFICATION</scope>
</reference>
<dbReference type="Proteomes" id="UP001732720">
    <property type="component" value="Chromosome 19"/>
</dbReference>
<keyword evidence="1" id="KW-1185">Reference proteome</keyword>
<gene>
    <name evidence="2" type="primary">LOC109680562</name>
</gene>
<sequence>MESCYVSQHYLKLLAKEILLPECIDGMTGTCHTSRHNVTIYQRVHESENVFHLLSRICEDVCHGFLVIKPLDSSGKSSRVSLQCEFFHEFEGNWNQSRLSHTAYIHRISLQCEFYYVSEVPDDQSLTRHSCHIHGSFTSSWHEFLPHFSRNAFYICTQHPCIINLPSPFKNINIAKRRKELDETDYKCRSQELNCFVLPNAPQPPQVCKTNKP</sequence>
<dbReference type="RefSeq" id="XP_073917799.1">
    <property type="nucleotide sequence ID" value="XM_074061698.1"/>
</dbReference>
<accession>A0AC58LKX0</accession>
<name>A0AC58LKX0_CASCN</name>
<evidence type="ECO:0000313" key="1">
    <source>
        <dbReference type="Proteomes" id="UP001732720"/>
    </source>
</evidence>